<dbReference type="SMART" id="SM00360">
    <property type="entry name" value="RRM"/>
    <property type="match status" value="1"/>
</dbReference>
<dbReference type="STRING" id="7868.ENSCMIP00000041192"/>
<dbReference type="InterPro" id="IPR035979">
    <property type="entry name" value="RBD_domain_sf"/>
</dbReference>
<dbReference type="InterPro" id="IPR000504">
    <property type="entry name" value="RRM_dom"/>
</dbReference>
<evidence type="ECO:0000313" key="4">
    <source>
        <dbReference type="Ensembl" id="ENSCMIP00000041192.1"/>
    </source>
</evidence>
<dbReference type="SUPFAM" id="SSF54928">
    <property type="entry name" value="RNA-binding domain, RBD"/>
    <property type="match status" value="1"/>
</dbReference>
<dbReference type="Gene3D" id="3.30.70.330">
    <property type="match status" value="1"/>
</dbReference>
<organism evidence="4 5">
    <name type="scientific">Callorhinchus milii</name>
    <name type="common">Ghost shark</name>
    <dbReference type="NCBI Taxonomy" id="7868"/>
    <lineage>
        <taxon>Eukaryota</taxon>
        <taxon>Metazoa</taxon>
        <taxon>Chordata</taxon>
        <taxon>Craniata</taxon>
        <taxon>Vertebrata</taxon>
        <taxon>Chondrichthyes</taxon>
        <taxon>Holocephali</taxon>
        <taxon>Chimaeriformes</taxon>
        <taxon>Callorhinchidae</taxon>
        <taxon>Callorhinchus</taxon>
    </lineage>
</organism>
<dbReference type="InterPro" id="IPR012677">
    <property type="entry name" value="Nucleotide-bd_a/b_plait_sf"/>
</dbReference>
<accession>A0A4W3JFR1</accession>
<dbReference type="Pfam" id="PF00076">
    <property type="entry name" value="RRM_1"/>
    <property type="match status" value="1"/>
</dbReference>
<sequence>HHDGGRKQLCSFQQLGGSLSTDIDNSWVEATGIRLVQVNGQRKYGGPPPGWTGPPPSSGSEVFISRLPQDLYEDKLIPLFQSAGQLYEFRLMMTFSGENRSFAYARYASRWHAQCAINMFNGYQIENGCPITVCRSTEKNELYMGGIPNGRQRVAVISVLRELTSGVADVTLCPETSRTMYAVVKYEDHRSAALAKKNLVQSKCWVSSYQNNLVMGFALFRGGGEKGEESGEMSPIPQILYCCHLSLGGFLPSPLLPQPASSLVVSAPALDNTKFSLPNIDQVSSDYSPVNPNSNTIGGRSCLWDGLSSLGMKGGDAIQLLNEYCLKRRWGSPICSIHLLRSSCYDHSYLFKVLIPGLPAYFNGTVNVMLYDLVANRDLPKQKAAQEVLQHLGES</sequence>
<dbReference type="GO" id="GO:0003723">
    <property type="term" value="F:RNA binding"/>
    <property type="evidence" value="ECO:0007669"/>
    <property type="project" value="UniProtKB-UniRule"/>
</dbReference>
<keyword evidence="5" id="KW-1185">Reference proteome</keyword>
<reference evidence="5" key="2">
    <citation type="journal article" date="2007" name="PLoS Biol.">
        <title>Survey sequencing and comparative analysis of the elephant shark (Callorhinchus milii) genome.</title>
        <authorList>
            <person name="Venkatesh B."/>
            <person name="Kirkness E.F."/>
            <person name="Loh Y.H."/>
            <person name="Halpern A.L."/>
            <person name="Lee A.P."/>
            <person name="Johnson J."/>
            <person name="Dandona N."/>
            <person name="Viswanathan L.D."/>
            <person name="Tay A."/>
            <person name="Venter J.C."/>
            <person name="Strausberg R.L."/>
            <person name="Brenner S."/>
        </authorList>
    </citation>
    <scope>NUCLEOTIDE SEQUENCE [LARGE SCALE GENOMIC DNA]</scope>
</reference>
<dbReference type="InterPro" id="IPR034414">
    <property type="entry name" value="DND1_RRM1"/>
</dbReference>
<dbReference type="Ensembl" id="ENSCMIT00000041774.1">
    <property type="protein sequence ID" value="ENSCMIP00000041192.1"/>
    <property type="gene ID" value="ENSCMIG00000017178.1"/>
</dbReference>
<dbReference type="PROSITE" id="PS50102">
    <property type="entry name" value="RRM"/>
    <property type="match status" value="1"/>
</dbReference>
<dbReference type="AlphaFoldDB" id="A0A4W3JFR1"/>
<dbReference type="PANTHER" id="PTHR21245">
    <property type="entry name" value="HETEROGENEOUS NUCLEAR RIBONUCLEOPROTEIN"/>
    <property type="match status" value="1"/>
</dbReference>
<dbReference type="OMA" id="CERVNPV"/>
<reference evidence="5" key="1">
    <citation type="journal article" date="2006" name="Science">
        <title>Ancient noncoding elements conserved in the human genome.</title>
        <authorList>
            <person name="Venkatesh B."/>
            <person name="Kirkness E.F."/>
            <person name="Loh Y.H."/>
            <person name="Halpern A.L."/>
            <person name="Lee A.P."/>
            <person name="Johnson J."/>
            <person name="Dandona N."/>
            <person name="Viswanathan L.D."/>
            <person name="Tay A."/>
            <person name="Venter J.C."/>
            <person name="Strausberg R.L."/>
            <person name="Brenner S."/>
        </authorList>
    </citation>
    <scope>NUCLEOTIDE SEQUENCE [LARGE SCALE GENOMIC DNA]</scope>
</reference>
<proteinExistence type="predicted"/>
<evidence type="ECO:0000313" key="5">
    <source>
        <dbReference type="Proteomes" id="UP000314986"/>
    </source>
</evidence>
<dbReference type="InParanoid" id="A0A4W3JFR1"/>
<feature type="domain" description="RRM" evidence="3">
    <location>
        <begin position="60"/>
        <end position="138"/>
    </location>
</feature>
<dbReference type="Proteomes" id="UP000314986">
    <property type="component" value="Unassembled WGS sequence"/>
</dbReference>
<reference evidence="4" key="4">
    <citation type="submission" date="2025-08" db="UniProtKB">
        <authorList>
            <consortium name="Ensembl"/>
        </authorList>
    </citation>
    <scope>IDENTIFICATION</scope>
</reference>
<name>A0A4W3JFR1_CALMI</name>
<reference evidence="4" key="5">
    <citation type="submission" date="2025-09" db="UniProtKB">
        <authorList>
            <consortium name="Ensembl"/>
        </authorList>
    </citation>
    <scope>IDENTIFICATION</scope>
</reference>
<evidence type="ECO:0000256" key="2">
    <source>
        <dbReference type="PROSITE-ProRule" id="PRU00176"/>
    </source>
</evidence>
<evidence type="ECO:0000256" key="1">
    <source>
        <dbReference type="ARBA" id="ARBA00022884"/>
    </source>
</evidence>
<reference evidence="5" key="3">
    <citation type="journal article" date="2014" name="Nature">
        <title>Elephant shark genome provides unique insights into gnathostome evolution.</title>
        <authorList>
            <consortium name="International Elephant Shark Genome Sequencing Consortium"/>
            <person name="Venkatesh B."/>
            <person name="Lee A.P."/>
            <person name="Ravi V."/>
            <person name="Maurya A.K."/>
            <person name="Lian M.M."/>
            <person name="Swann J.B."/>
            <person name="Ohta Y."/>
            <person name="Flajnik M.F."/>
            <person name="Sutoh Y."/>
            <person name="Kasahara M."/>
            <person name="Hoon S."/>
            <person name="Gangu V."/>
            <person name="Roy S.W."/>
            <person name="Irimia M."/>
            <person name="Korzh V."/>
            <person name="Kondrychyn I."/>
            <person name="Lim Z.W."/>
            <person name="Tay B.H."/>
            <person name="Tohari S."/>
            <person name="Kong K.W."/>
            <person name="Ho S."/>
            <person name="Lorente-Galdos B."/>
            <person name="Quilez J."/>
            <person name="Marques-Bonet T."/>
            <person name="Raney B.J."/>
            <person name="Ingham P.W."/>
            <person name="Tay A."/>
            <person name="Hillier L.W."/>
            <person name="Minx P."/>
            <person name="Boehm T."/>
            <person name="Wilson R.K."/>
            <person name="Brenner S."/>
            <person name="Warren W.C."/>
        </authorList>
    </citation>
    <scope>NUCLEOTIDE SEQUENCE [LARGE SCALE GENOMIC DNA]</scope>
</reference>
<keyword evidence="1 2" id="KW-0694">RNA-binding</keyword>
<dbReference type="CDD" id="cd12487">
    <property type="entry name" value="RRM1_DND1"/>
    <property type="match status" value="1"/>
</dbReference>
<dbReference type="GeneTree" id="ENSGT00940000159225"/>
<evidence type="ECO:0000259" key="3">
    <source>
        <dbReference type="PROSITE" id="PS50102"/>
    </source>
</evidence>
<dbReference type="Pfam" id="PF14709">
    <property type="entry name" value="DND1_DSRM"/>
    <property type="match status" value="1"/>
</dbReference>
<protein>
    <recommendedName>
        <fullName evidence="3">RRM domain-containing protein</fullName>
    </recommendedName>
</protein>